<name>A0ACC0F6L1_9ERIC</name>
<comment type="caution">
    <text evidence="1">The sequence shown here is derived from an EMBL/GenBank/DDBJ whole genome shotgun (WGS) entry which is preliminary data.</text>
</comment>
<dbReference type="Proteomes" id="UP001060215">
    <property type="component" value="Chromosome 11"/>
</dbReference>
<reference evidence="1 2" key="1">
    <citation type="journal article" date="2022" name="Plant J.">
        <title>Chromosome-level genome of Camellia lanceoleosa provides a valuable resource for understanding genome evolution and self-incompatibility.</title>
        <authorList>
            <person name="Gong W."/>
            <person name="Xiao S."/>
            <person name="Wang L."/>
            <person name="Liao Z."/>
            <person name="Chang Y."/>
            <person name="Mo W."/>
            <person name="Hu G."/>
            <person name="Li W."/>
            <person name="Zhao G."/>
            <person name="Zhu H."/>
            <person name="Hu X."/>
            <person name="Ji K."/>
            <person name="Xiang X."/>
            <person name="Song Q."/>
            <person name="Yuan D."/>
            <person name="Jin S."/>
            <person name="Zhang L."/>
        </authorList>
    </citation>
    <scope>NUCLEOTIDE SEQUENCE [LARGE SCALE GENOMIC DNA]</scope>
    <source>
        <strain evidence="1">SQ_2022a</strain>
    </source>
</reference>
<proteinExistence type="predicted"/>
<protein>
    <submittedName>
        <fullName evidence="1">Protein ROOT HAIR DEFECTIVE 3</fullName>
    </submittedName>
</protein>
<dbReference type="EMBL" id="CM045768">
    <property type="protein sequence ID" value="KAI7983899.1"/>
    <property type="molecule type" value="Genomic_DNA"/>
</dbReference>
<accession>A0ACC0F6L1</accession>
<keyword evidence="2" id="KW-1185">Reference proteome</keyword>
<organism evidence="1 2">
    <name type="scientific">Camellia lanceoleosa</name>
    <dbReference type="NCBI Taxonomy" id="1840588"/>
    <lineage>
        <taxon>Eukaryota</taxon>
        <taxon>Viridiplantae</taxon>
        <taxon>Streptophyta</taxon>
        <taxon>Embryophyta</taxon>
        <taxon>Tracheophyta</taxon>
        <taxon>Spermatophyta</taxon>
        <taxon>Magnoliopsida</taxon>
        <taxon>eudicotyledons</taxon>
        <taxon>Gunneridae</taxon>
        <taxon>Pentapetalae</taxon>
        <taxon>asterids</taxon>
        <taxon>Ericales</taxon>
        <taxon>Theaceae</taxon>
        <taxon>Camellia</taxon>
    </lineage>
</organism>
<sequence length="129" mass="14682">MFEKKLNEALLGPVDALLDGTGDDTWLAIRKLLRRETKSAVFGLSATLSSFDMGEQTKDKMLKSLEDFARGIIESKVKEEAGRVLFCSLCQPKNPRRERKLRGVLSVNPSWQFSQFCLQFRNLIVVMNQ</sequence>
<gene>
    <name evidence="1" type="ORF">LOK49_LG15G00810</name>
</gene>
<evidence type="ECO:0000313" key="2">
    <source>
        <dbReference type="Proteomes" id="UP001060215"/>
    </source>
</evidence>
<evidence type="ECO:0000313" key="1">
    <source>
        <dbReference type="EMBL" id="KAI7983899.1"/>
    </source>
</evidence>